<dbReference type="GO" id="GO:0044659">
    <property type="term" value="P:viral release from host cell by cytolysis"/>
    <property type="evidence" value="ECO:0007669"/>
    <property type="project" value="InterPro"/>
</dbReference>
<keyword evidence="4" id="KW-1043">Host membrane</keyword>
<feature type="transmembrane region" description="Helical" evidence="5">
    <location>
        <begin position="28"/>
        <end position="46"/>
    </location>
</feature>
<comment type="subcellular location">
    <subcellularLocation>
        <location evidence="4">Host cell inner membrane</location>
        <topology evidence="4">Single-pass type II membrane protein</topology>
        <orientation evidence="4">Periplasmic side</orientation>
    </subcellularLocation>
    <text evidence="4">Classified as a class III holin.</text>
</comment>
<feature type="topological domain" description="Cytoplasmic" evidence="4">
    <location>
        <begin position="1"/>
        <end position="31"/>
    </location>
</feature>
<proteinExistence type="inferred from homology"/>
<sequence>MSTPSVSVIDLVFGVLDRLFKDNSGRVPFSRIFSVILLFFMGVFWYKGEELLNIYKSSQYEAYAEIIRKEKDVNFDKTAKEQVQIVHVSSGADFTAVYAFRPINSNFFVDMVAYQGILPPTVNELNLGGFPIDKTSEEYINHVNGEYFNSVSESIFLPTKKKTDFNFMFSCPYFNLSNTYAGSIGLYWYTSAPKYGQDRLQAICGQAGRMIGRTR</sequence>
<keyword evidence="4" id="KW-0735">Signal-anchor</keyword>
<name>A0A0A0Q0S1_9CAUD</name>
<dbReference type="GO" id="GO:0140911">
    <property type="term" value="F:pore-forming activity"/>
    <property type="evidence" value="ECO:0007669"/>
    <property type="project" value="UniProtKB-UniRule"/>
</dbReference>
<evidence type="ECO:0000256" key="2">
    <source>
        <dbReference type="ARBA" id="ARBA00022852"/>
    </source>
</evidence>
<keyword evidence="1 4" id="KW-1188">Viral release from host cell</keyword>
<dbReference type="OrthoDB" id="7885at10239"/>
<comment type="similarity">
    <text evidence="4">Belongs to the T4likevirus holin family.</text>
</comment>
<evidence type="ECO:0000256" key="3">
    <source>
        <dbReference type="ARBA" id="ARBA00023142"/>
    </source>
</evidence>
<keyword evidence="4 5" id="KW-0472">Membrane</keyword>
<comment type="domain">
    <text evidence="4">The C-terminus serves, in association with the antiholin, as a DNA sensor for lysis inhibition under superinfection conditions.</text>
</comment>
<keyword evidence="4" id="KW-1032">Host cell membrane</keyword>
<comment type="subunit">
    <text evidence="4">Homomultimer. Heterotetramer composed of 2 holin and 2 antiholin. The holin-antiholin complex binds dsDNA. Interacts (via C-terminus) with antiholin (via C-terminus); this interaction blocks the holin homomultimerization and delays host cell lysis. Interacts (via N-terminus) with the lysis inhibition accessory protein rIII; this interaction stabilizes the holin-antiholin complex thereby resulting in a robust block of the hole formation.</text>
</comment>
<evidence type="ECO:0000256" key="4">
    <source>
        <dbReference type="HAMAP-Rule" id="MF_04104"/>
    </source>
</evidence>
<evidence type="ECO:0000313" key="6">
    <source>
        <dbReference type="EMBL" id="AHY25236.1"/>
    </source>
</evidence>
<evidence type="ECO:0000313" key="7">
    <source>
        <dbReference type="Proteomes" id="UP000030739"/>
    </source>
</evidence>
<reference evidence="6 7" key="1">
    <citation type="journal article" date="2015" name="Plant Pathol. J.">
        <title>Isolation and Genomic Characterization of the T4-Like Bacteriophage PM2 Infecting Pectobacterium carotovorum subsp. carotovorum.</title>
        <authorList>
            <person name="Lim J.A."/>
            <person name="Lee D.H."/>
            <person name="Heu S."/>
        </authorList>
    </citation>
    <scope>NUCLEOTIDE SEQUENCE [LARGE SCALE GENOMIC DNA]</scope>
</reference>
<dbReference type="Proteomes" id="UP000030739">
    <property type="component" value="Segment"/>
</dbReference>
<comment type="caution">
    <text evidence="4">Lacks conserved residue(s) required for the propagation of feature annotation.</text>
</comment>
<comment type="function">
    <text evidence="4">Accumulates harmlessly in the cytoplasmic membrane until it reaches a critical concentration that triggers the formation of micron-scale pores (holes) causing host cell membrane disruption and endolysin escape into the periplasmic space. Determines the precise timing of host cell lysis. Regulated by specific antiholins that somehow sense superinfections and then delay lysis. Participates with the endolysin and spanin proteins in the sequential events which lead to the programmed host cell lysis releasing the mature viral particles from the host cell.</text>
</comment>
<gene>
    <name evidence="6" type="ORF">PM2_274</name>
</gene>
<dbReference type="GeneID" id="26638167"/>
<keyword evidence="2 4" id="KW-0204">Cytolysis</keyword>
<keyword evidence="4" id="KW-1030">Host cell inner membrane</keyword>
<protein>
    <recommendedName>
        <fullName evidence="4">Holin</fullName>
    </recommendedName>
</protein>
<dbReference type="GO" id="GO:0016020">
    <property type="term" value="C:membrane"/>
    <property type="evidence" value="ECO:0007669"/>
    <property type="project" value="UniProtKB-UniRule"/>
</dbReference>
<dbReference type="GO" id="GO:0020002">
    <property type="term" value="C:host cell plasma membrane"/>
    <property type="evidence" value="ECO:0007669"/>
    <property type="project" value="UniProtKB-SubCell"/>
</dbReference>
<evidence type="ECO:0000256" key="1">
    <source>
        <dbReference type="ARBA" id="ARBA00022612"/>
    </source>
</evidence>
<evidence type="ECO:0000256" key="5">
    <source>
        <dbReference type="SAM" id="Phobius"/>
    </source>
</evidence>
<dbReference type="HAMAP" id="MF_04104">
    <property type="entry name" value="HOLIN_T4"/>
    <property type="match status" value="1"/>
</dbReference>
<dbReference type="RefSeq" id="YP_009211695.1">
    <property type="nucleotide sequence ID" value="NC_028940.1"/>
</dbReference>
<dbReference type="InterPro" id="IPR020982">
    <property type="entry name" value="Phage_T4_GpT_holin"/>
</dbReference>
<accession>A0A0A0Q0S1</accession>
<dbReference type="KEGG" id="vg:26638167"/>
<keyword evidence="4 5" id="KW-0812">Transmembrane</keyword>
<dbReference type="Pfam" id="PF11031">
    <property type="entry name" value="Phage_holin_T"/>
    <property type="match status" value="1"/>
</dbReference>
<dbReference type="EMBL" id="KF835987">
    <property type="protein sequence ID" value="AHY25236.1"/>
    <property type="molecule type" value="Genomic_DNA"/>
</dbReference>
<keyword evidence="4 5" id="KW-1133">Transmembrane helix</keyword>
<feature type="topological domain" description="Periplasmic" evidence="4">
    <location>
        <begin position="47"/>
        <end position="215"/>
    </location>
</feature>
<keyword evidence="3 4" id="KW-0578">Host cell lysis by virus</keyword>
<keyword evidence="7" id="KW-1185">Reference proteome</keyword>
<organism evidence="6 7">
    <name type="scientific">Pectobacterium bacteriophage PM2</name>
    <dbReference type="NCBI Taxonomy" id="1429794"/>
    <lineage>
        <taxon>Viruses</taxon>
        <taxon>Duplodnaviria</taxon>
        <taxon>Heunggongvirae</taxon>
        <taxon>Uroviricota</taxon>
        <taxon>Caudoviricetes</taxon>
        <taxon>Pantevenvirales</taxon>
        <taxon>Straboviridae</taxon>
        <taxon>Tevenvirinae</taxon>
        <taxon>Mosugukvirus</taxon>
        <taxon>Mosugukvirus pm2</taxon>
    </lineage>
</organism>